<feature type="transmembrane region" description="Helical" evidence="8">
    <location>
        <begin position="219"/>
        <end position="239"/>
    </location>
</feature>
<evidence type="ECO:0000256" key="6">
    <source>
        <dbReference type="ARBA" id="ARBA00031700"/>
    </source>
</evidence>
<dbReference type="EMBL" id="CASHTH010002923">
    <property type="protein sequence ID" value="CAI8037298.1"/>
    <property type="molecule type" value="Genomic_DNA"/>
</dbReference>
<feature type="transmembrane region" description="Helical" evidence="8">
    <location>
        <begin position="145"/>
        <end position="173"/>
    </location>
</feature>
<feature type="transmembrane region" description="Helical" evidence="8">
    <location>
        <begin position="194"/>
        <end position="213"/>
    </location>
</feature>
<keyword evidence="4 8" id="KW-1133">Transmembrane helix</keyword>
<name>A0AA35WXA9_GEOBA</name>
<dbReference type="Gene3D" id="1.20.120.1630">
    <property type="match status" value="1"/>
</dbReference>
<accession>A0AA35WXA9</accession>
<keyword evidence="3 8" id="KW-0812">Transmembrane</keyword>
<feature type="transmembrane region" description="Helical" evidence="8">
    <location>
        <begin position="73"/>
        <end position="90"/>
    </location>
</feature>
<evidence type="ECO:0000256" key="2">
    <source>
        <dbReference type="ARBA" id="ARBA00010631"/>
    </source>
</evidence>
<feature type="non-terminal residue" evidence="10">
    <location>
        <position position="280"/>
    </location>
</feature>
<reference evidence="10" key="1">
    <citation type="submission" date="2023-03" db="EMBL/GenBank/DDBJ databases">
        <authorList>
            <person name="Steffen K."/>
            <person name="Cardenas P."/>
        </authorList>
    </citation>
    <scope>NUCLEOTIDE SEQUENCE</scope>
</reference>
<evidence type="ECO:0000313" key="11">
    <source>
        <dbReference type="Proteomes" id="UP001174909"/>
    </source>
</evidence>
<keyword evidence="5 8" id="KW-0472">Membrane</keyword>
<comment type="caution">
    <text evidence="10">The sequence shown here is derived from an EMBL/GenBank/DDBJ whole genome shotgun (WGS) entry which is preliminary data.</text>
</comment>
<dbReference type="AlphaFoldDB" id="A0AA35WXA9"/>
<keyword evidence="11" id="KW-1185">Reference proteome</keyword>
<dbReference type="Pfam" id="PF07298">
    <property type="entry name" value="NnrU"/>
    <property type="match status" value="1"/>
</dbReference>
<feature type="domain" description="NnrU" evidence="9">
    <location>
        <begin position="78"/>
        <end position="209"/>
    </location>
</feature>
<dbReference type="PANTHER" id="PTHR31040:SF1">
    <property type="entry name" value="NURIM"/>
    <property type="match status" value="1"/>
</dbReference>
<dbReference type="GO" id="GO:0005637">
    <property type="term" value="C:nuclear inner membrane"/>
    <property type="evidence" value="ECO:0007669"/>
    <property type="project" value="UniProtKB-SubCell"/>
</dbReference>
<evidence type="ECO:0000256" key="5">
    <source>
        <dbReference type="ARBA" id="ARBA00023136"/>
    </source>
</evidence>
<comment type="similarity">
    <text evidence="2">Belongs to the nurim family.</text>
</comment>
<evidence type="ECO:0000256" key="1">
    <source>
        <dbReference type="ARBA" id="ARBA00004473"/>
    </source>
</evidence>
<protein>
    <recommendedName>
        <fullName evidence="7">Nuclear envelope membrane protein</fullName>
    </recommendedName>
    <alternativeName>
        <fullName evidence="6">Nuclear rim protein</fullName>
    </alternativeName>
</protein>
<feature type="transmembrane region" description="Helical" evidence="8">
    <location>
        <begin position="111"/>
        <end position="130"/>
    </location>
</feature>
<dbReference type="InterPro" id="IPR009915">
    <property type="entry name" value="NnrU_dom"/>
</dbReference>
<organism evidence="10 11">
    <name type="scientific">Geodia barretti</name>
    <name type="common">Barrett's horny sponge</name>
    <dbReference type="NCBI Taxonomy" id="519541"/>
    <lineage>
        <taxon>Eukaryota</taxon>
        <taxon>Metazoa</taxon>
        <taxon>Porifera</taxon>
        <taxon>Demospongiae</taxon>
        <taxon>Heteroscleromorpha</taxon>
        <taxon>Tetractinellida</taxon>
        <taxon>Astrophorina</taxon>
        <taxon>Geodiidae</taxon>
        <taxon>Geodia</taxon>
    </lineage>
</organism>
<comment type="subcellular location">
    <subcellularLocation>
        <location evidence="1">Nucleus inner membrane</location>
        <topology evidence="1">Multi-pass membrane protein</topology>
    </subcellularLocation>
</comment>
<sequence length="280" mass="31657">CILKARKVTTKGVYRLPHASLLRRGFALQCFSFCLLPRFLPPCARNQMGLFYGGGIDVVSTWHRPGLLHSSPLLNNSLLLLFFCLAHSVLARQSVKRMMSCLVSTSVYRHLYILQSSLSIFLICYGWTPLPSPTLWDIHSPPFRLALYGVCVLGCVINFAAIFSLPVLELYGLSEPWEKLTGRKRESSDLVTTGLYGLVRHPLYTGILISIWFHPTMSLGRMMVGAVLTVYLLVAVPLLEERDLVEMFGDKYRHYITTTPMLLPFKLWTSPSLTEKNKSN</sequence>
<dbReference type="PANTHER" id="PTHR31040">
    <property type="entry name" value="NURIM"/>
    <property type="match status" value="1"/>
</dbReference>
<evidence type="ECO:0000313" key="10">
    <source>
        <dbReference type="EMBL" id="CAI8037298.1"/>
    </source>
</evidence>
<evidence type="ECO:0000256" key="3">
    <source>
        <dbReference type="ARBA" id="ARBA00022692"/>
    </source>
</evidence>
<gene>
    <name evidence="10" type="ORF">GBAR_LOCUS20847</name>
</gene>
<proteinExistence type="inferred from homology"/>
<dbReference type="InterPro" id="IPR033580">
    <property type="entry name" value="Nurim-like"/>
</dbReference>
<evidence type="ECO:0000256" key="7">
    <source>
        <dbReference type="ARBA" id="ARBA00032957"/>
    </source>
</evidence>
<feature type="transmembrane region" description="Helical" evidence="8">
    <location>
        <begin position="21"/>
        <end position="40"/>
    </location>
</feature>
<dbReference type="Proteomes" id="UP001174909">
    <property type="component" value="Unassembled WGS sequence"/>
</dbReference>
<evidence type="ECO:0000256" key="8">
    <source>
        <dbReference type="SAM" id="Phobius"/>
    </source>
</evidence>
<evidence type="ECO:0000256" key="4">
    <source>
        <dbReference type="ARBA" id="ARBA00022989"/>
    </source>
</evidence>
<evidence type="ECO:0000259" key="9">
    <source>
        <dbReference type="Pfam" id="PF07298"/>
    </source>
</evidence>